<keyword evidence="2" id="KW-0812">Transmembrane</keyword>
<reference evidence="3 4" key="1">
    <citation type="submission" date="2020-01" db="EMBL/GenBank/DDBJ databases">
        <authorList>
            <consortium name="DOE Joint Genome Institute"/>
            <person name="Haridas S."/>
            <person name="Albert R."/>
            <person name="Binder M."/>
            <person name="Bloem J."/>
            <person name="Labutti K."/>
            <person name="Salamov A."/>
            <person name="Andreopoulos B."/>
            <person name="Baker S.E."/>
            <person name="Barry K."/>
            <person name="Bills G."/>
            <person name="Bluhm B.H."/>
            <person name="Cannon C."/>
            <person name="Castanera R."/>
            <person name="Culley D.E."/>
            <person name="Daum C."/>
            <person name="Ezra D."/>
            <person name="Gonzalez J.B."/>
            <person name="Henrissat B."/>
            <person name="Kuo A."/>
            <person name="Liang C."/>
            <person name="Lipzen A."/>
            <person name="Lutzoni F."/>
            <person name="Magnuson J."/>
            <person name="Mondo S."/>
            <person name="Nolan M."/>
            <person name="Ohm R."/>
            <person name="Pangilinan J."/>
            <person name="Park H.-J.H."/>
            <person name="Ramirez L."/>
            <person name="Alfaro M."/>
            <person name="Sun H."/>
            <person name="Tritt A."/>
            <person name="Yoshinaga Y."/>
            <person name="Zwiers L.-H.L."/>
            <person name="Turgeon B.G."/>
            <person name="Goodwin S.B."/>
            <person name="Spatafora J.W."/>
            <person name="Crous P.W."/>
            <person name="Grigoriev I.V."/>
        </authorList>
    </citation>
    <scope>NUCLEOTIDE SEQUENCE [LARGE SCALE GENOMIC DNA]</scope>
    <source>
        <strain evidence="3 4">CBS 611.86</strain>
    </source>
</reference>
<organism evidence="3 4">
    <name type="scientific">Massariosphaeria phaeospora</name>
    <dbReference type="NCBI Taxonomy" id="100035"/>
    <lineage>
        <taxon>Eukaryota</taxon>
        <taxon>Fungi</taxon>
        <taxon>Dikarya</taxon>
        <taxon>Ascomycota</taxon>
        <taxon>Pezizomycotina</taxon>
        <taxon>Dothideomycetes</taxon>
        <taxon>Pleosporomycetidae</taxon>
        <taxon>Pleosporales</taxon>
        <taxon>Pleosporales incertae sedis</taxon>
        <taxon>Massariosphaeria</taxon>
    </lineage>
</organism>
<feature type="region of interest" description="Disordered" evidence="1">
    <location>
        <begin position="597"/>
        <end position="632"/>
    </location>
</feature>
<name>A0A7C8I1N6_9PLEO</name>
<feature type="transmembrane region" description="Helical" evidence="2">
    <location>
        <begin position="35"/>
        <end position="54"/>
    </location>
</feature>
<evidence type="ECO:0000313" key="3">
    <source>
        <dbReference type="EMBL" id="KAF2866906.1"/>
    </source>
</evidence>
<feature type="transmembrane region" description="Helical" evidence="2">
    <location>
        <begin position="496"/>
        <end position="516"/>
    </location>
</feature>
<feature type="transmembrane region" description="Helical" evidence="2">
    <location>
        <begin position="74"/>
        <end position="97"/>
    </location>
</feature>
<evidence type="ECO:0000256" key="2">
    <source>
        <dbReference type="SAM" id="Phobius"/>
    </source>
</evidence>
<feature type="compositionally biased region" description="Basic and acidic residues" evidence="1">
    <location>
        <begin position="608"/>
        <end position="619"/>
    </location>
</feature>
<dbReference type="EMBL" id="JAADJZ010000025">
    <property type="protein sequence ID" value="KAF2866906.1"/>
    <property type="molecule type" value="Genomic_DNA"/>
</dbReference>
<accession>A0A7C8I1N6</accession>
<dbReference type="Proteomes" id="UP000481861">
    <property type="component" value="Unassembled WGS sequence"/>
</dbReference>
<feature type="transmembrane region" description="Helical" evidence="2">
    <location>
        <begin position="133"/>
        <end position="153"/>
    </location>
</feature>
<evidence type="ECO:0000256" key="1">
    <source>
        <dbReference type="SAM" id="MobiDB-lite"/>
    </source>
</evidence>
<protein>
    <submittedName>
        <fullName evidence="3">Uncharacterized protein</fullName>
    </submittedName>
</protein>
<keyword evidence="2" id="KW-0472">Membrane</keyword>
<sequence length="632" mass="69385">MVPRQFTFLPRVERRETRSNGRSARYSHWIRYNTFYGLVITTTLSTLLLAAVQYEWRVTGRFFQFANRFPASIALGVQLLAALFGLIHVAVVCRLLNYAFRLRLAKRSVSLDMLRTWVDMTIPRIDWDLPLRFFIPLLFTVFLSLVPAALWAGSITPLIARTTTGGMLLLPSYDDVSLIREYPMNIGQAGPSVRNQKGFFTYSVGQQHIGQLLSSAAAASSIGMRPLMHSKIDNTQFSYKGRSYGVGAPVGLTDLVMSSNKQAAGYNYQEEGYLCNVTCVYNTTSNFHLTPTEDAWIYGAEGMLPDSLDGPEYSSYIGFDGKAIVAMGVAYSERSPRRYIAITAGEAYRTLNNTQCELVFTPTLFNVTVDLSNFNITVQPVEMVTDFNPQRNLTRTVVRQFELLSNDLTNLYVSQLGDAFNSSIAAYNMSCSFAAAARPAPTEQEATLAGLTNSITAMADDMLVAYASAQLMVGRKFTAQPARVFVFALQFGQRGYIYAIFGLNLLIMLAVLLEAVRTYGWSSLGRFNYLDPRDLIIAASRGGRAVADAADAMVERVAVEGKKSGRGGVWLLGDPDVGNGGLVVRLSGDEEGHVAMMVGGTEGEGGESEERDRKERGGADGEVTPGADKQFG</sequence>
<keyword evidence="4" id="KW-1185">Reference proteome</keyword>
<proteinExistence type="predicted"/>
<dbReference type="AlphaFoldDB" id="A0A7C8I1N6"/>
<dbReference type="OrthoDB" id="529273at2759"/>
<keyword evidence="2" id="KW-1133">Transmembrane helix</keyword>
<gene>
    <name evidence="3" type="ORF">BDV95DRAFT_679617</name>
</gene>
<evidence type="ECO:0000313" key="4">
    <source>
        <dbReference type="Proteomes" id="UP000481861"/>
    </source>
</evidence>
<comment type="caution">
    <text evidence="3">The sequence shown here is derived from an EMBL/GenBank/DDBJ whole genome shotgun (WGS) entry which is preliminary data.</text>
</comment>